<evidence type="ECO:0000259" key="2">
    <source>
        <dbReference type="Pfam" id="PF14206"/>
    </source>
</evidence>
<evidence type="ECO:0000256" key="1">
    <source>
        <dbReference type="SAM" id="MobiDB-lite"/>
    </source>
</evidence>
<organism evidence="3 4">
    <name type="scientific">Amycolatopsis keratiniphila</name>
    <dbReference type="NCBI Taxonomy" id="129921"/>
    <lineage>
        <taxon>Bacteria</taxon>
        <taxon>Bacillati</taxon>
        <taxon>Actinomycetota</taxon>
        <taxon>Actinomycetes</taxon>
        <taxon>Pseudonocardiales</taxon>
        <taxon>Pseudonocardiaceae</taxon>
        <taxon>Amycolatopsis</taxon>
        <taxon>Amycolatopsis japonica group</taxon>
    </lineage>
</organism>
<dbReference type="EMBL" id="CP003410">
    <property type="protein sequence ID" value="AGM09651.1"/>
    <property type="molecule type" value="Genomic_DNA"/>
</dbReference>
<proteinExistence type="predicted"/>
<feature type="domain" description="Cysteine-rich CPCC" evidence="2">
    <location>
        <begin position="2"/>
        <end position="61"/>
    </location>
</feature>
<protein>
    <recommendedName>
        <fullName evidence="2">Cysteine-rich CPCC domain-containing protein</fullName>
    </recommendedName>
</protein>
<name>R4TBL1_9PSEU</name>
<gene>
    <name evidence="3" type="ORF">AORI_7069</name>
</gene>
<dbReference type="PATRIC" id="fig|1156913.3.peg.7214"/>
<dbReference type="AlphaFoldDB" id="R4TBL1"/>
<accession>R4TBL1</accession>
<dbReference type="HOGENOM" id="CLU_2505504_0_0_11"/>
<dbReference type="Pfam" id="PF14206">
    <property type="entry name" value="Cys_rich_CPCC"/>
    <property type="match status" value="1"/>
</dbReference>
<dbReference type="Proteomes" id="UP000013968">
    <property type="component" value="Chromosome"/>
</dbReference>
<keyword evidence="4" id="KW-1185">Reference proteome</keyword>
<reference evidence="3 4" key="1">
    <citation type="journal article" date="2013" name="BMC Genomics">
        <title>ContigScape: a Cytoscape plugin facilitating microbial genome gap closing.</title>
        <authorList>
            <person name="Tang B."/>
            <person name="Wang Q."/>
            <person name="Yang M."/>
            <person name="Xie F."/>
            <person name="Zhu Y."/>
            <person name="Zhuo Y."/>
            <person name="Wang S."/>
            <person name="Gao H."/>
            <person name="Ding X."/>
            <person name="Zhang L."/>
            <person name="Zhao G."/>
            <person name="Zheng H."/>
        </authorList>
    </citation>
    <scope>NUCLEOTIDE SEQUENCE [LARGE SCALE GENOMIC DNA]</scope>
    <source>
        <strain evidence="3 4">HCCB10007</strain>
    </source>
</reference>
<evidence type="ECO:0000313" key="3">
    <source>
        <dbReference type="EMBL" id="AGM09651.1"/>
    </source>
</evidence>
<dbReference type="KEGG" id="aoi:AORI_7069"/>
<evidence type="ECO:0000313" key="4">
    <source>
        <dbReference type="Proteomes" id="UP000013968"/>
    </source>
</evidence>
<sequence>MFEICPVCFWEDDQQDDHDADVVRGGPNGALSLTVARRNFNLHGACEEAHVHHVRPPEPDEIPVDGSARPLPEDAKVRRAKRMRY</sequence>
<dbReference type="InterPro" id="IPR025983">
    <property type="entry name" value="Cys_rich_CPCC"/>
</dbReference>
<feature type="region of interest" description="Disordered" evidence="1">
    <location>
        <begin position="55"/>
        <end position="85"/>
    </location>
</feature>